<accession>A0A4R3TF70</accession>
<gene>
    <name evidence="1" type="ORF">EDD61_10916</name>
</gene>
<evidence type="ECO:0000313" key="2">
    <source>
        <dbReference type="Proteomes" id="UP000295773"/>
    </source>
</evidence>
<reference evidence="1 2" key="1">
    <citation type="submission" date="2019-03" db="EMBL/GenBank/DDBJ databases">
        <title>Genomic Encyclopedia of Type Strains, Phase IV (KMG-IV): sequencing the most valuable type-strain genomes for metagenomic binning, comparative biology and taxonomic classification.</title>
        <authorList>
            <person name="Goeker M."/>
        </authorList>
    </citation>
    <scope>NUCLEOTIDE SEQUENCE [LARGE SCALE GENOMIC DNA]</scope>
    <source>
        <strain evidence="1 2">DSM 29481</strain>
    </source>
</reference>
<keyword evidence="2" id="KW-1185">Reference proteome</keyword>
<sequence length="224" mass="25466">MDKVSIQDIVGGEKTKESFNNLSLNKKMIEARLLLSDLKQSGKNDHSKYNYFELSDIIPKINEINKDLGIFTIVSFDRELAYLTIINLDDEEDKIVITSPMAGAKLPACHEIQNLGAVETYQRRYLYMIAYEITEPDKLENNAVDARSQKSKEETLNDLSAEWSKLRTKLKELGKDVHNPKTDKYICAKAEVITQDLEKLDIDDLKSLVNTYREMIATLTGGKG</sequence>
<comment type="caution">
    <text evidence="1">The sequence shown here is derived from an EMBL/GenBank/DDBJ whole genome shotgun (WGS) entry which is preliminary data.</text>
</comment>
<dbReference type="InterPro" id="IPR007499">
    <property type="entry name" value="ERF_bacteria_virus"/>
</dbReference>
<name>A0A4R3TF70_9FIRM</name>
<dbReference type="AlphaFoldDB" id="A0A4R3TF70"/>
<dbReference type="Proteomes" id="UP000295773">
    <property type="component" value="Unassembled WGS sequence"/>
</dbReference>
<dbReference type="RefSeq" id="WP_132224656.1">
    <property type="nucleotide sequence ID" value="NZ_JANKBG010000009.1"/>
</dbReference>
<evidence type="ECO:0000313" key="1">
    <source>
        <dbReference type="EMBL" id="TCU59979.1"/>
    </source>
</evidence>
<proteinExistence type="predicted"/>
<organism evidence="1 2">
    <name type="scientific">Longicatena caecimuris</name>
    <dbReference type="NCBI Taxonomy" id="1796635"/>
    <lineage>
        <taxon>Bacteria</taxon>
        <taxon>Bacillati</taxon>
        <taxon>Bacillota</taxon>
        <taxon>Erysipelotrichia</taxon>
        <taxon>Erysipelotrichales</taxon>
        <taxon>Erysipelotrichaceae</taxon>
        <taxon>Longicatena</taxon>
    </lineage>
</organism>
<dbReference type="EMBL" id="SMBP01000009">
    <property type="protein sequence ID" value="TCU59979.1"/>
    <property type="molecule type" value="Genomic_DNA"/>
</dbReference>
<dbReference type="Pfam" id="PF04404">
    <property type="entry name" value="ERF"/>
    <property type="match status" value="1"/>
</dbReference>
<protein>
    <submittedName>
        <fullName evidence="1">ERF superfamily protein</fullName>
    </submittedName>
</protein>